<name>A0AC34F5R2_9BILA</name>
<dbReference type="WBParaSite" id="ES5_v2.g12438.t1">
    <property type="protein sequence ID" value="ES5_v2.g12438.t1"/>
    <property type="gene ID" value="ES5_v2.g12438"/>
</dbReference>
<dbReference type="Proteomes" id="UP000887579">
    <property type="component" value="Unplaced"/>
</dbReference>
<organism evidence="1 2">
    <name type="scientific">Panagrolaimus sp. ES5</name>
    <dbReference type="NCBI Taxonomy" id="591445"/>
    <lineage>
        <taxon>Eukaryota</taxon>
        <taxon>Metazoa</taxon>
        <taxon>Ecdysozoa</taxon>
        <taxon>Nematoda</taxon>
        <taxon>Chromadorea</taxon>
        <taxon>Rhabditida</taxon>
        <taxon>Tylenchina</taxon>
        <taxon>Panagrolaimomorpha</taxon>
        <taxon>Panagrolaimoidea</taxon>
        <taxon>Panagrolaimidae</taxon>
        <taxon>Panagrolaimus</taxon>
    </lineage>
</organism>
<proteinExistence type="predicted"/>
<evidence type="ECO:0000313" key="2">
    <source>
        <dbReference type="WBParaSite" id="ES5_v2.g12438.t1"/>
    </source>
</evidence>
<accession>A0AC34F5R2</accession>
<evidence type="ECO:0000313" key="1">
    <source>
        <dbReference type="Proteomes" id="UP000887579"/>
    </source>
</evidence>
<protein>
    <submittedName>
        <fullName evidence="2">Uncharacterized protein</fullName>
    </submittedName>
</protein>
<sequence>MIAKDYCLPLEASNDKLSGDSSNGQFNNLNLNQNHQSLSENKICSNIAATFDGRKNSNYALQKVSGFTDSNDIQSSKKSNLWNNSKKLSTNYLPFNNASDKEKLKEGKDSKSANNSTLSLHIAAYENCVEASEECNEEGLKNEGAKSVLLNKCKNVKQIFSGSTSVIQNQFEFPRQQQEEEEQSSDPEVMQFKASQRLRNPNESENRNHFYEISAMFFCAIIFQEYGQRPHFHRYGKKGQ</sequence>
<reference evidence="2" key="1">
    <citation type="submission" date="2022-11" db="UniProtKB">
        <authorList>
            <consortium name="WormBaseParasite"/>
        </authorList>
    </citation>
    <scope>IDENTIFICATION</scope>
</reference>